<protein>
    <submittedName>
        <fullName evidence="1">Uncharacterized protein</fullName>
    </submittedName>
</protein>
<reference evidence="1" key="1">
    <citation type="submission" date="2021-10" db="EMBL/GenBank/DDBJ databases">
        <authorList>
            <person name="Lavering E.D."/>
            <person name="James R."/>
            <person name="Fairholm J.D."/>
            <person name="Ogilvie B.H."/>
            <person name="Thurgood T.L."/>
            <person name="Robison R.A."/>
            <person name="Grose J.H."/>
        </authorList>
    </citation>
    <scope>NUCLEOTIDE SEQUENCE</scope>
</reference>
<organism evidence="1 2">
    <name type="scientific">Bacillus phage vB_BanS_Sophrita</name>
    <dbReference type="NCBI Taxonomy" id="2894790"/>
    <lineage>
        <taxon>Viruses</taxon>
        <taxon>Duplodnaviria</taxon>
        <taxon>Heunggongvirae</taxon>
        <taxon>Uroviricota</taxon>
        <taxon>Caudoviricetes</taxon>
        <taxon>Joanripponvirinae</taxon>
        <taxon>Sophritavirus</taxon>
        <taxon>Sophritavirus sophrita</taxon>
    </lineage>
</organism>
<dbReference type="Proteomes" id="UP000827460">
    <property type="component" value="Segment"/>
</dbReference>
<proteinExistence type="predicted"/>
<dbReference type="EMBL" id="OK499991">
    <property type="protein sequence ID" value="UGO50600.1"/>
    <property type="molecule type" value="Genomic_DNA"/>
</dbReference>
<evidence type="ECO:0000313" key="1">
    <source>
        <dbReference type="EMBL" id="UGO50600.1"/>
    </source>
</evidence>
<gene>
    <name evidence="1" type="ORF">SOPHRITA_9</name>
</gene>
<name>A0AAE8YTQ7_9CAUD</name>
<sequence>MLKFIKRLFVKESKQDVYMRKINTVLQLCDELDLKIKK</sequence>
<accession>A0AAE8YTQ7</accession>
<evidence type="ECO:0000313" key="2">
    <source>
        <dbReference type="Proteomes" id="UP000827460"/>
    </source>
</evidence>
<keyword evidence="2" id="KW-1185">Reference proteome</keyword>